<proteinExistence type="predicted"/>
<dbReference type="Proteomes" id="UP001286313">
    <property type="component" value="Unassembled WGS sequence"/>
</dbReference>
<keyword evidence="3" id="KW-1185">Reference proteome</keyword>
<accession>A0AAE1G3Z2</accession>
<evidence type="ECO:0000313" key="2">
    <source>
        <dbReference type="EMBL" id="KAK3886004.1"/>
    </source>
</evidence>
<dbReference type="AlphaFoldDB" id="A0AAE1G3Z2"/>
<gene>
    <name evidence="2" type="ORF">Pcinc_009831</name>
</gene>
<comment type="caution">
    <text evidence="2">The sequence shown here is derived from an EMBL/GenBank/DDBJ whole genome shotgun (WGS) entry which is preliminary data.</text>
</comment>
<dbReference type="EMBL" id="JAWQEG010000740">
    <property type="protein sequence ID" value="KAK3886004.1"/>
    <property type="molecule type" value="Genomic_DNA"/>
</dbReference>
<dbReference type="PANTHER" id="PTHR34153">
    <property type="entry name" value="SI:CH211-262H13.3-RELATED-RELATED"/>
    <property type="match status" value="1"/>
</dbReference>
<feature type="region of interest" description="Disordered" evidence="1">
    <location>
        <begin position="104"/>
        <end position="170"/>
    </location>
</feature>
<reference evidence="2" key="1">
    <citation type="submission" date="2023-10" db="EMBL/GenBank/DDBJ databases">
        <title>Genome assemblies of two species of porcelain crab, Petrolisthes cinctipes and Petrolisthes manimaculis (Anomura: Porcellanidae).</title>
        <authorList>
            <person name="Angst P."/>
        </authorList>
    </citation>
    <scope>NUCLEOTIDE SEQUENCE</scope>
    <source>
        <strain evidence="2">PB745_01</strain>
        <tissue evidence="2">Gill</tissue>
    </source>
</reference>
<dbReference type="PANTHER" id="PTHR34153:SF2">
    <property type="entry name" value="SI:CH211-262H13.3-RELATED"/>
    <property type="match status" value="1"/>
</dbReference>
<sequence>MEAFAVVVFEESSGEDQVELLPTSWLMDEDKKCVWPGFKNRWKVTKAIKEMWKPEETWSVYSIRTLAKCCDYSAGRVLARKAEHASDIISDGEYGRGCRRIKRVHRESEDSESSDSTSRPNQRSLPEPPEIQFEETNNPGGKEYSNSHNISRSSSTKEVGTPSRTDHDEGLKSVMLAVTKCEARVQDQQKTLDIVLSTVKHIKQRLEMTSAGGSGPDLALLQGLLPLKTYKEFDDFEQKLNTDSDLKQSLVQRLQFLGGSTVKAAVKSMIDHYDK</sequence>
<evidence type="ECO:0000313" key="3">
    <source>
        <dbReference type="Proteomes" id="UP001286313"/>
    </source>
</evidence>
<organism evidence="2 3">
    <name type="scientific">Petrolisthes cinctipes</name>
    <name type="common">Flat porcelain crab</name>
    <dbReference type="NCBI Taxonomy" id="88211"/>
    <lineage>
        <taxon>Eukaryota</taxon>
        <taxon>Metazoa</taxon>
        <taxon>Ecdysozoa</taxon>
        <taxon>Arthropoda</taxon>
        <taxon>Crustacea</taxon>
        <taxon>Multicrustacea</taxon>
        <taxon>Malacostraca</taxon>
        <taxon>Eumalacostraca</taxon>
        <taxon>Eucarida</taxon>
        <taxon>Decapoda</taxon>
        <taxon>Pleocyemata</taxon>
        <taxon>Anomura</taxon>
        <taxon>Galatheoidea</taxon>
        <taxon>Porcellanidae</taxon>
        <taxon>Petrolisthes</taxon>
    </lineage>
</organism>
<protein>
    <submittedName>
        <fullName evidence="2">Uncharacterized protein</fullName>
    </submittedName>
</protein>
<name>A0AAE1G3Z2_PETCI</name>
<evidence type="ECO:0000256" key="1">
    <source>
        <dbReference type="SAM" id="MobiDB-lite"/>
    </source>
</evidence>